<dbReference type="SUPFAM" id="SSF52058">
    <property type="entry name" value="L domain-like"/>
    <property type="match status" value="3"/>
</dbReference>
<feature type="region of interest" description="Disordered" evidence="1">
    <location>
        <begin position="585"/>
        <end position="615"/>
    </location>
</feature>
<dbReference type="InterPro" id="IPR036941">
    <property type="entry name" value="Rcpt_L-dom_sf"/>
</dbReference>
<dbReference type="AlphaFoldDB" id="A0A158PA11"/>
<evidence type="ECO:0000313" key="3">
    <source>
        <dbReference type="WBParaSite" id="ACAC_0000886901-mRNA-1"/>
    </source>
</evidence>
<reference evidence="2" key="1">
    <citation type="submission" date="2012-09" db="EMBL/GenBank/DDBJ databases">
        <authorList>
            <person name="Martin A.A."/>
        </authorList>
    </citation>
    <scope>NUCLEOTIDE SEQUENCE</scope>
</reference>
<dbReference type="WBParaSite" id="ACAC_0000886901-mRNA-1">
    <property type="protein sequence ID" value="ACAC_0000886901-mRNA-1"/>
    <property type="gene ID" value="ACAC_0000886901"/>
</dbReference>
<name>A0A158PA11_ANGCA</name>
<dbReference type="Gene3D" id="3.80.20.20">
    <property type="entry name" value="Receptor L-domain"/>
    <property type="match status" value="1"/>
</dbReference>
<dbReference type="PANTHER" id="PTHR21662:SF59">
    <property type="entry name" value="RECEPTOR PROTEIN-TYROSINE KINASE"/>
    <property type="match status" value="1"/>
</dbReference>
<accession>A0A158PA11</accession>
<reference evidence="3" key="2">
    <citation type="submission" date="2016-04" db="UniProtKB">
        <authorList>
            <consortium name="WormBaseParasite"/>
        </authorList>
    </citation>
    <scope>IDENTIFICATION</scope>
</reference>
<protein>
    <submittedName>
        <fullName evidence="3">Recep_L_domain domain-containing protein</fullName>
    </submittedName>
</protein>
<keyword evidence="2" id="KW-1185">Reference proteome</keyword>
<proteinExistence type="predicted"/>
<dbReference type="Proteomes" id="UP000035642">
    <property type="component" value="Unassembled WGS sequence"/>
</dbReference>
<dbReference type="PANTHER" id="PTHR21662">
    <property type="entry name" value="RECEPTOR PROTEIN-TYROSINE KINASE"/>
    <property type="match status" value="1"/>
</dbReference>
<sequence length="690" mass="78212">MDTRITEADFPALEQIEYDVAYCPTSYSLLVTGNDNLTQLSFHRVFHLDQEKVFIRANKALRRNHIFPDGEDYHTGKLEADEQVPLVIRYLGSSNAMKKDCRSVGQNSSRKAQKKDMIFNESLELAEPTGLLLHAAGKRKIYRRPLESLDDQRDYRNPNLVDVTALLRMQIDGPSPRLDLQMERKPCNYRNLGRRVSELAEPKQIAINNDCLTICAGGFVSKQYLLKLRLENCIYINGSVIFEKLNVPVLQILSNKGLKTIGLKALTEVKFSNDHEFGVLVSTYSAIDSKEQEKYANLTANKASFVTLDEAQEWCSLNEARRNTNCRVVVGEINIMDVLPLDHVNEVEGQLNIVDTNLTSLKEVARFTVHGHQYPAIMIKNNENLVYVGDILRMNIGGVHPLLSMSNNDKICGTAAERTAIKQMVFDENLSFQDSCLDTCEGGLVDNELLARFAQKRCGFVKGDLIINMTNDFSGLSILLRVEKIYGSLIIDGAKQLDSLWFLNSLTDVIDLDAKEPVIRLLRFQSLDDSMFYNLKKITVSDDLFVAVYVQTYQTVFNKMKKRLQSLTRNRALFTIYEDEVPIEPPESRPVATKQPVREASTEYGKPQPFNAQNNNDLKKPHSLLPLITIFDEKQQFCFLNSGMLIGVYIRDEVGAVVVTPFQIGERHTLEMGRSIKIVFSQKIVKDLLT</sequence>
<evidence type="ECO:0000256" key="1">
    <source>
        <dbReference type="SAM" id="MobiDB-lite"/>
    </source>
</evidence>
<organism evidence="2 3">
    <name type="scientific">Angiostrongylus cantonensis</name>
    <name type="common">Rat lungworm</name>
    <dbReference type="NCBI Taxonomy" id="6313"/>
    <lineage>
        <taxon>Eukaryota</taxon>
        <taxon>Metazoa</taxon>
        <taxon>Ecdysozoa</taxon>
        <taxon>Nematoda</taxon>
        <taxon>Chromadorea</taxon>
        <taxon>Rhabditida</taxon>
        <taxon>Rhabditina</taxon>
        <taxon>Rhabditomorpha</taxon>
        <taxon>Strongyloidea</taxon>
        <taxon>Metastrongylidae</taxon>
        <taxon>Angiostrongylus</taxon>
    </lineage>
</organism>
<evidence type="ECO:0000313" key="2">
    <source>
        <dbReference type="Proteomes" id="UP000035642"/>
    </source>
</evidence>
<dbReference type="InterPro" id="IPR053079">
    <property type="entry name" value="SPS2_domain"/>
</dbReference>